<dbReference type="RefSeq" id="WP_012937811.1">
    <property type="nucleotide sequence ID" value="NZ_CALAKB010000004.1"/>
</dbReference>
<evidence type="ECO:0000256" key="3">
    <source>
        <dbReference type="ARBA" id="ARBA00023125"/>
    </source>
</evidence>
<evidence type="ECO:0000256" key="2">
    <source>
        <dbReference type="ARBA" id="ARBA00023015"/>
    </source>
</evidence>
<dbReference type="GeneID" id="78334173"/>
<organism evidence="7 8">
    <name type="scientific">Acidaminococcus fermentans</name>
    <dbReference type="NCBI Taxonomy" id="905"/>
    <lineage>
        <taxon>Bacteria</taxon>
        <taxon>Bacillati</taxon>
        <taxon>Bacillota</taxon>
        <taxon>Negativicutes</taxon>
        <taxon>Acidaminococcales</taxon>
        <taxon>Acidaminococcaceae</taxon>
        <taxon>Acidaminococcus</taxon>
    </lineage>
</organism>
<gene>
    <name evidence="7" type="ORF">SAMN05216495_12111</name>
</gene>
<protein>
    <submittedName>
        <fullName evidence="7">DNA-binding transcriptional regulator, LysR family</fullName>
    </submittedName>
</protein>
<feature type="region of interest" description="Disordered" evidence="5">
    <location>
        <begin position="295"/>
        <end position="319"/>
    </location>
</feature>
<dbReference type="PROSITE" id="PS50931">
    <property type="entry name" value="HTH_LYSR"/>
    <property type="match status" value="1"/>
</dbReference>
<evidence type="ECO:0000256" key="4">
    <source>
        <dbReference type="ARBA" id="ARBA00023163"/>
    </source>
</evidence>
<name>A0A1H3ALG9_ACIFE</name>
<dbReference type="SUPFAM" id="SSF53850">
    <property type="entry name" value="Periplasmic binding protein-like II"/>
    <property type="match status" value="1"/>
</dbReference>
<dbReference type="Proteomes" id="UP000182379">
    <property type="component" value="Unassembled WGS sequence"/>
</dbReference>
<feature type="domain" description="HTH lysR-type" evidence="6">
    <location>
        <begin position="1"/>
        <end position="58"/>
    </location>
</feature>
<keyword evidence="4" id="KW-0804">Transcription</keyword>
<dbReference type="InterPro" id="IPR000847">
    <property type="entry name" value="LysR_HTH_N"/>
</dbReference>
<keyword evidence="3 7" id="KW-0238">DNA-binding</keyword>
<evidence type="ECO:0000256" key="5">
    <source>
        <dbReference type="SAM" id="MobiDB-lite"/>
    </source>
</evidence>
<dbReference type="Pfam" id="PF00126">
    <property type="entry name" value="HTH_1"/>
    <property type="match status" value="1"/>
</dbReference>
<dbReference type="PANTHER" id="PTHR30126:SF40">
    <property type="entry name" value="HTH-TYPE TRANSCRIPTIONAL REGULATOR GLTR"/>
    <property type="match status" value="1"/>
</dbReference>
<dbReference type="InterPro" id="IPR005119">
    <property type="entry name" value="LysR_subst-bd"/>
</dbReference>
<comment type="similarity">
    <text evidence="1">Belongs to the LysR transcriptional regulatory family.</text>
</comment>
<evidence type="ECO:0000259" key="6">
    <source>
        <dbReference type="PROSITE" id="PS50931"/>
    </source>
</evidence>
<evidence type="ECO:0000313" key="8">
    <source>
        <dbReference type="Proteomes" id="UP000182379"/>
    </source>
</evidence>
<dbReference type="SUPFAM" id="SSF46785">
    <property type="entry name" value="Winged helix' DNA-binding domain"/>
    <property type="match status" value="1"/>
</dbReference>
<reference evidence="7 8" key="1">
    <citation type="submission" date="2016-10" db="EMBL/GenBank/DDBJ databases">
        <authorList>
            <person name="Varghese N."/>
            <person name="Submissions S."/>
        </authorList>
    </citation>
    <scope>NUCLEOTIDE SEQUENCE [LARGE SCALE GENOMIC DNA]</scope>
    <source>
        <strain evidence="7 8">WCC6</strain>
    </source>
</reference>
<dbReference type="PANTHER" id="PTHR30126">
    <property type="entry name" value="HTH-TYPE TRANSCRIPTIONAL REGULATOR"/>
    <property type="match status" value="1"/>
</dbReference>
<sequence>MELRELKSFLKIMEVQSFSRAAKELGYSQSALSVQIHSLESELGVRLFDRLGRQVVLTPPGRELARRALPILQQVEEVENVMHNRPPAQALRLGMIESLCKAHMSRVMEYAARNLPDLHITITIDSPSVLLDALNHNKVDLVYVLDKPLFDVKWVKVFQKRENIVFVCSQDSPLARKKEVELEEVIRQPFFLTEKEDNYRLSLDQHLAARQCALEPLLEVSDTGFILDMVQRNLGLSFLPQYVVENSLWQDRLHILRVRDFRMHMYRQLFYHKDKWLTQAMKVFLQLAVRENPPEDGEKIPDFSGNPEEDPCTEGGSMI</sequence>
<comment type="caution">
    <text evidence="7">The sequence shown here is derived from an EMBL/GenBank/DDBJ whole genome shotgun (WGS) entry which is preliminary data.</text>
</comment>
<dbReference type="AlphaFoldDB" id="A0A1H3ALG9"/>
<dbReference type="InterPro" id="IPR036388">
    <property type="entry name" value="WH-like_DNA-bd_sf"/>
</dbReference>
<dbReference type="GO" id="GO:0000976">
    <property type="term" value="F:transcription cis-regulatory region binding"/>
    <property type="evidence" value="ECO:0007669"/>
    <property type="project" value="TreeGrafter"/>
</dbReference>
<dbReference type="Pfam" id="PF03466">
    <property type="entry name" value="LysR_substrate"/>
    <property type="match status" value="1"/>
</dbReference>
<evidence type="ECO:0000313" key="7">
    <source>
        <dbReference type="EMBL" id="SDX30526.1"/>
    </source>
</evidence>
<dbReference type="GO" id="GO:0003700">
    <property type="term" value="F:DNA-binding transcription factor activity"/>
    <property type="evidence" value="ECO:0007669"/>
    <property type="project" value="InterPro"/>
</dbReference>
<dbReference type="InterPro" id="IPR036390">
    <property type="entry name" value="WH_DNA-bd_sf"/>
</dbReference>
<evidence type="ECO:0000256" key="1">
    <source>
        <dbReference type="ARBA" id="ARBA00009437"/>
    </source>
</evidence>
<dbReference type="Gene3D" id="3.40.190.290">
    <property type="match status" value="1"/>
</dbReference>
<dbReference type="PRINTS" id="PR00039">
    <property type="entry name" value="HTHLYSR"/>
</dbReference>
<proteinExistence type="inferred from homology"/>
<dbReference type="EMBL" id="FNOP01000021">
    <property type="protein sequence ID" value="SDX30526.1"/>
    <property type="molecule type" value="Genomic_DNA"/>
</dbReference>
<dbReference type="CDD" id="cd05466">
    <property type="entry name" value="PBP2_LTTR_substrate"/>
    <property type="match status" value="1"/>
</dbReference>
<dbReference type="FunFam" id="1.10.10.10:FF:000001">
    <property type="entry name" value="LysR family transcriptional regulator"/>
    <property type="match status" value="1"/>
</dbReference>
<dbReference type="OMA" id="ECGSLDW"/>
<accession>A0A1H3ALG9</accession>
<keyword evidence="2" id="KW-0805">Transcription regulation</keyword>
<dbReference type="Gene3D" id="1.10.10.10">
    <property type="entry name" value="Winged helix-like DNA-binding domain superfamily/Winged helix DNA-binding domain"/>
    <property type="match status" value="1"/>
</dbReference>